<accession>A0AAD6MRT0</accession>
<feature type="compositionally biased region" description="Low complexity" evidence="1">
    <location>
        <begin position="595"/>
        <end position="609"/>
    </location>
</feature>
<evidence type="ECO:0000256" key="1">
    <source>
        <dbReference type="SAM" id="MobiDB-lite"/>
    </source>
</evidence>
<feature type="compositionally biased region" description="Basic and acidic residues" evidence="1">
    <location>
        <begin position="631"/>
        <end position="649"/>
    </location>
</feature>
<evidence type="ECO:0000313" key="3">
    <source>
        <dbReference type="Proteomes" id="UP001215712"/>
    </source>
</evidence>
<name>A0AAD6MRT0_9EURO</name>
<feature type="compositionally biased region" description="Polar residues" evidence="1">
    <location>
        <begin position="68"/>
        <end position="78"/>
    </location>
</feature>
<feature type="compositionally biased region" description="Basic residues" evidence="1">
    <location>
        <begin position="46"/>
        <end position="65"/>
    </location>
</feature>
<feature type="compositionally biased region" description="Basic and acidic residues" evidence="1">
    <location>
        <begin position="474"/>
        <end position="488"/>
    </location>
</feature>
<feature type="compositionally biased region" description="Polar residues" evidence="1">
    <location>
        <begin position="254"/>
        <end position="275"/>
    </location>
</feature>
<protein>
    <submittedName>
        <fullName evidence="2">Uncharacterized protein</fullName>
    </submittedName>
</protein>
<feature type="compositionally biased region" description="Acidic residues" evidence="1">
    <location>
        <begin position="459"/>
        <end position="472"/>
    </location>
</feature>
<feature type="region of interest" description="Disordered" evidence="1">
    <location>
        <begin position="701"/>
        <end position="720"/>
    </location>
</feature>
<feature type="region of interest" description="Disordered" evidence="1">
    <location>
        <begin position="312"/>
        <end position="385"/>
    </location>
</feature>
<feature type="compositionally biased region" description="Basic and acidic residues" evidence="1">
    <location>
        <begin position="499"/>
        <end position="516"/>
    </location>
</feature>
<feature type="compositionally biased region" description="Polar residues" evidence="1">
    <location>
        <begin position="127"/>
        <end position="138"/>
    </location>
</feature>
<feature type="region of interest" description="Disordered" evidence="1">
    <location>
        <begin position="240"/>
        <end position="284"/>
    </location>
</feature>
<feature type="compositionally biased region" description="Polar residues" evidence="1">
    <location>
        <begin position="563"/>
        <end position="576"/>
    </location>
</feature>
<feature type="compositionally biased region" description="Basic residues" evidence="1">
    <location>
        <begin position="364"/>
        <end position="373"/>
    </location>
</feature>
<feature type="compositionally biased region" description="Polar residues" evidence="1">
    <location>
        <begin position="146"/>
        <end position="157"/>
    </location>
</feature>
<reference evidence="2" key="1">
    <citation type="journal article" date="2023" name="IMA Fungus">
        <title>Comparative genomic study of the Penicillium genus elucidates a diverse pangenome and 15 lateral gene transfer events.</title>
        <authorList>
            <person name="Petersen C."/>
            <person name="Sorensen T."/>
            <person name="Nielsen M.R."/>
            <person name="Sondergaard T.E."/>
            <person name="Sorensen J.L."/>
            <person name="Fitzpatrick D.A."/>
            <person name="Frisvad J.C."/>
            <person name="Nielsen K.L."/>
        </authorList>
    </citation>
    <scope>NUCLEOTIDE SEQUENCE</scope>
    <source>
        <strain evidence="2">IBT 17514</strain>
    </source>
</reference>
<dbReference type="AlphaFoldDB" id="A0AAD6MRT0"/>
<dbReference type="EMBL" id="JAQJAN010000019">
    <property type="protein sequence ID" value="KAJ5709417.1"/>
    <property type="molecule type" value="Genomic_DNA"/>
</dbReference>
<feature type="compositionally biased region" description="Polar residues" evidence="1">
    <location>
        <begin position="325"/>
        <end position="338"/>
    </location>
</feature>
<reference evidence="2" key="2">
    <citation type="submission" date="2023-01" db="EMBL/GenBank/DDBJ databases">
        <authorList>
            <person name="Petersen C."/>
        </authorList>
    </citation>
    <scope>NUCLEOTIDE SEQUENCE</scope>
    <source>
        <strain evidence="2">IBT 17514</strain>
    </source>
</reference>
<comment type="caution">
    <text evidence="2">The sequence shown here is derived from an EMBL/GenBank/DDBJ whole genome shotgun (WGS) entry which is preliminary data.</text>
</comment>
<proteinExistence type="predicted"/>
<feature type="compositionally biased region" description="Low complexity" evidence="1">
    <location>
        <begin position="653"/>
        <end position="671"/>
    </location>
</feature>
<organism evidence="2 3">
    <name type="scientific">Penicillium malachiteum</name>
    <dbReference type="NCBI Taxonomy" id="1324776"/>
    <lineage>
        <taxon>Eukaryota</taxon>
        <taxon>Fungi</taxon>
        <taxon>Dikarya</taxon>
        <taxon>Ascomycota</taxon>
        <taxon>Pezizomycotina</taxon>
        <taxon>Eurotiomycetes</taxon>
        <taxon>Eurotiomycetidae</taxon>
        <taxon>Eurotiales</taxon>
        <taxon>Aspergillaceae</taxon>
        <taxon>Penicillium</taxon>
    </lineage>
</organism>
<sequence length="784" mass="85162">MRTRSQPLSPGGLKSLDDLPRRRRATRSASVTEPTTTATKVEKTKPTARGRKPRAKKAAGRKKVNKPNPHTDNLTIANKTIFKTTKKTDDHPDAVESTNPVLEGTVSAANEQPLTRLSELTPKKSPSRLNSNKQSPVQVSDKKNEQTSPFTIGNKATSPKKITEHDSLSARKTRPSKATPRTPSRHRTPLRVHNATPIVRRSRVPYSTIASRRRSVAGGHVSQTLFRLPDLIDEAGLIEPSPETRPSHFEENPESTSALPATPTSKNSTIPNIPQTAPVARVSSSPGWSRWIFDSVSRRWSTMRGRLDFNRAGDSQIAPAEETAETSVPSAQSAQQALGTEPFPSVIEESTEPELPLPSPSHYTHPRRTRRRSTTTTPTNTTYSLRPAGFSAELIEKCFPSLPPAEIAARVRRLSNSGSGLLPSDVNLASEEQSKKRKRPPSPETIPNPPGCSYGINDEYFEFDSDDEEWAAEEQARRDALAENKSATEETEGPAAKKQRVEESAPKQKRPGYDRNRPHRLYRPTHLPTVESSEFLSEPPSAGSPIFRGGGNAAGWIVRNPHGTFQTPGWDSSSSDEPVLDETPAEEQPVVLDETPAQPATPSQAAVSPHGASAEVHETSDDPSPLSRARNKAEQFKPKTPSRLREAHPWLKSPATGSPSSGPRPASAATTDTPRNVRVGTSPFVTDPMSVDGSSYLKSAETGEAQFDPDDSLTGMEESGEMGTEWLLGESHDGDMGGLDWPSATGLGEIFSVRGAERAMSGDGKAPLAYNYWGQEREMGVVGA</sequence>
<evidence type="ECO:0000313" key="2">
    <source>
        <dbReference type="EMBL" id="KAJ5709417.1"/>
    </source>
</evidence>
<feature type="region of interest" description="Disordered" evidence="1">
    <location>
        <begin position="1"/>
        <end position="188"/>
    </location>
</feature>
<feature type="region of interest" description="Disordered" evidence="1">
    <location>
        <begin position="416"/>
        <end position="695"/>
    </location>
</feature>
<dbReference type="Proteomes" id="UP001215712">
    <property type="component" value="Unassembled WGS sequence"/>
</dbReference>
<keyword evidence="3" id="KW-1185">Reference proteome</keyword>
<gene>
    <name evidence="2" type="ORF">N7493_010751</name>
</gene>
<feature type="compositionally biased region" description="Low complexity" evidence="1">
    <location>
        <begin position="374"/>
        <end position="383"/>
    </location>
</feature>